<sequence>MAVLLKKDAKFEFGGDQQLAFRQLKLPLVYDRVLKLYHIGAEMELHGCKCRSWQFFCNKMK</sequence>
<dbReference type="Proteomes" id="UP001177670">
    <property type="component" value="Unassembled WGS sequence"/>
</dbReference>
<dbReference type="AlphaFoldDB" id="A0AA40KL49"/>
<name>A0AA40KL49_9HYME</name>
<evidence type="ECO:0000313" key="2">
    <source>
        <dbReference type="Proteomes" id="UP001177670"/>
    </source>
</evidence>
<accession>A0AA40KL49</accession>
<comment type="caution">
    <text evidence="1">The sequence shown here is derived from an EMBL/GenBank/DDBJ whole genome shotgun (WGS) entry which is preliminary data.</text>
</comment>
<proteinExistence type="predicted"/>
<organism evidence="1 2">
    <name type="scientific">Melipona bicolor</name>
    <dbReference type="NCBI Taxonomy" id="60889"/>
    <lineage>
        <taxon>Eukaryota</taxon>
        <taxon>Metazoa</taxon>
        <taxon>Ecdysozoa</taxon>
        <taxon>Arthropoda</taxon>
        <taxon>Hexapoda</taxon>
        <taxon>Insecta</taxon>
        <taxon>Pterygota</taxon>
        <taxon>Neoptera</taxon>
        <taxon>Endopterygota</taxon>
        <taxon>Hymenoptera</taxon>
        <taxon>Apocrita</taxon>
        <taxon>Aculeata</taxon>
        <taxon>Apoidea</taxon>
        <taxon>Anthophila</taxon>
        <taxon>Apidae</taxon>
        <taxon>Melipona</taxon>
    </lineage>
</organism>
<evidence type="ECO:0000313" key="1">
    <source>
        <dbReference type="EMBL" id="KAK1124123.1"/>
    </source>
</evidence>
<keyword evidence="2" id="KW-1185">Reference proteome</keyword>
<reference evidence="1" key="1">
    <citation type="submission" date="2021-10" db="EMBL/GenBank/DDBJ databases">
        <title>Melipona bicolor Genome sequencing and assembly.</title>
        <authorList>
            <person name="Araujo N.S."/>
            <person name="Arias M.C."/>
        </authorList>
    </citation>
    <scope>NUCLEOTIDE SEQUENCE</scope>
    <source>
        <strain evidence="1">USP_2M_L1-L4_2017</strain>
        <tissue evidence="1">Whole body</tissue>
    </source>
</reference>
<gene>
    <name evidence="1" type="ORF">K0M31_007147</name>
</gene>
<dbReference type="EMBL" id="JAHYIQ010000019">
    <property type="protein sequence ID" value="KAK1124123.1"/>
    <property type="molecule type" value="Genomic_DNA"/>
</dbReference>
<protein>
    <submittedName>
        <fullName evidence="1">Uncharacterized protein</fullName>
    </submittedName>
</protein>